<dbReference type="GO" id="GO:0019903">
    <property type="term" value="F:protein phosphatase binding"/>
    <property type="evidence" value="ECO:0007669"/>
    <property type="project" value="InterPro"/>
</dbReference>
<dbReference type="InterPro" id="IPR007587">
    <property type="entry name" value="SAPS"/>
</dbReference>
<sequence>MFWKFDLHNSSQIEKLLEKEDVTLQELLDEEDVLQECKAQNQRLLLFLSRDSSMLDLLNLITHEPPADREERLRYKFANVACELLTCDVSLINDKVGGDESLLNTLYSFLEQTPPLNPLLASFFSKTFGNLITRKTEQVIGFLKKKEDFIGQVLKHLDTSAMMDLVLRLISSVEPVCLRQEVLTWLNDERLIQRLIELIHPHSDSERQSNASQALCDIIRLSRDQASVLQETSETDPLLTTLEQQSIDVLLKNMFEGEKITHKHISSHTLAFTQVIDPCSQGLEKSYTVNNSILMAIQTHLKHFHHLLLNPPKKCVMLTTMGILEEPFGNARLHGSRLMAALLYTRAPRIHHELCQLNMINLLLDLFFKFSWNNFLHIQVEHCVSAILNQPTTNGKTHDSPDQIQLETKDTQISDKSDMFTHCDLIKHLLKDCRLVQRILDAWEENDKTQEAGGMRKCYMGHLTRIANTVVQNAEREQEQTQISQLIKDLPEDYKARWEQFVNETLTETNKKNTADLVFSDYQIQEMTANFVDQFGLNDDEFGEHDSSIR</sequence>
<proteinExistence type="inferred from homology"/>
<dbReference type="AlphaFoldDB" id="A0A8C2K5G6"/>
<evidence type="ECO:0000313" key="3">
    <source>
        <dbReference type="Proteomes" id="UP000694701"/>
    </source>
</evidence>
<dbReference type="GO" id="GO:0005829">
    <property type="term" value="C:cytosol"/>
    <property type="evidence" value="ECO:0007669"/>
    <property type="project" value="TreeGrafter"/>
</dbReference>
<protein>
    <submittedName>
        <fullName evidence="2">Protein phosphatase 6, regulatory subunit 2b</fullName>
    </submittedName>
</protein>
<reference evidence="2" key="1">
    <citation type="submission" date="2025-08" db="UniProtKB">
        <authorList>
            <consortium name="Ensembl"/>
        </authorList>
    </citation>
    <scope>IDENTIFICATION</scope>
</reference>
<evidence type="ECO:0000256" key="1">
    <source>
        <dbReference type="ARBA" id="ARBA00006180"/>
    </source>
</evidence>
<organism evidence="2 3">
    <name type="scientific">Cyprinus carpio</name>
    <name type="common">Common carp</name>
    <dbReference type="NCBI Taxonomy" id="7962"/>
    <lineage>
        <taxon>Eukaryota</taxon>
        <taxon>Metazoa</taxon>
        <taxon>Chordata</taxon>
        <taxon>Craniata</taxon>
        <taxon>Vertebrata</taxon>
        <taxon>Euteleostomi</taxon>
        <taxon>Actinopterygii</taxon>
        <taxon>Neopterygii</taxon>
        <taxon>Teleostei</taxon>
        <taxon>Ostariophysi</taxon>
        <taxon>Cypriniformes</taxon>
        <taxon>Cyprinidae</taxon>
        <taxon>Cyprininae</taxon>
        <taxon>Cyprinus</taxon>
    </lineage>
</organism>
<dbReference type="GO" id="GO:0019888">
    <property type="term" value="F:protein phosphatase regulator activity"/>
    <property type="evidence" value="ECO:0007669"/>
    <property type="project" value="TreeGrafter"/>
</dbReference>
<dbReference type="Pfam" id="PF04499">
    <property type="entry name" value="SAPS"/>
    <property type="match status" value="1"/>
</dbReference>
<dbReference type="PANTHER" id="PTHR12634">
    <property type="entry name" value="SIT4 YEAST -ASSOCIATING PROTEIN-RELATED"/>
    <property type="match status" value="1"/>
</dbReference>
<accession>A0A8C2K5G6</accession>
<dbReference type="Ensembl" id="ENSCCRT00020113056.1">
    <property type="protein sequence ID" value="ENSCCRP00020103478.1"/>
    <property type="gene ID" value="ENSCCRG00020047161.1"/>
</dbReference>
<dbReference type="PANTHER" id="PTHR12634:SF15">
    <property type="entry name" value="SERINE_THREONINE-PROTEIN PHOSPHATASE 6 REGULATORY SUBUNIT 2"/>
    <property type="match status" value="1"/>
</dbReference>
<dbReference type="GO" id="GO:0005634">
    <property type="term" value="C:nucleus"/>
    <property type="evidence" value="ECO:0007669"/>
    <property type="project" value="TreeGrafter"/>
</dbReference>
<name>A0A8C2K5G6_CYPCA</name>
<comment type="similarity">
    <text evidence="1">Belongs to the SAPS family.</text>
</comment>
<dbReference type="Proteomes" id="UP000694701">
    <property type="component" value="Unplaced"/>
</dbReference>
<evidence type="ECO:0000313" key="2">
    <source>
        <dbReference type="Ensembl" id="ENSCCRP00020103478.1"/>
    </source>
</evidence>